<evidence type="ECO:0000256" key="8">
    <source>
        <dbReference type="ARBA" id="ARBA00060041"/>
    </source>
</evidence>
<reference evidence="11 12" key="2">
    <citation type="journal article" date="2014" name="Genome Announc.">
        <title>Complete Genome Sequence of Coprothermobacter proteolyticus DSM 5265.</title>
        <authorList>
            <person name="Alexiev A."/>
            <person name="Coil D.A."/>
            <person name="Badger J.H."/>
            <person name="Enticknap J."/>
            <person name="Ward N."/>
            <person name="Robb F.T."/>
            <person name="Eisen J.A."/>
        </authorList>
    </citation>
    <scope>NUCLEOTIDE SEQUENCE [LARGE SCALE GENOMIC DNA]</scope>
    <source>
        <strain evidence="12">ATCC 35245 / DSM 5265 / OCM 4 / BT</strain>
    </source>
</reference>
<feature type="transmembrane region" description="Helical" evidence="10">
    <location>
        <begin position="63"/>
        <end position="80"/>
    </location>
</feature>
<feature type="transmembrane region" description="Helical" evidence="10">
    <location>
        <begin position="101"/>
        <end position="129"/>
    </location>
</feature>
<dbReference type="NCBIfam" id="TIGR01695">
    <property type="entry name" value="murJ_mviN"/>
    <property type="match status" value="1"/>
</dbReference>
<dbReference type="GO" id="GO:0009252">
    <property type="term" value="P:peptidoglycan biosynthetic process"/>
    <property type="evidence" value="ECO:0007669"/>
    <property type="project" value="UniProtKB-KW"/>
</dbReference>
<feature type="transmembrane region" description="Helical" evidence="10">
    <location>
        <begin position="460"/>
        <end position="476"/>
    </location>
</feature>
<sequence>MRYNEFVASKLNLSKKQSVVALSVSTMWSKVFGFFREMLTAFYFGAGVVKDAFNVSQAIPTRIGSAFFGAINSSLLPYLIHLRNQEGEEAFWKAYSSIYRWLVTLLLLFTALMMIVPQPFIAILAPGFYNDPQRLSLTVFFIRFTALIFLFQVLSSMQITLLQIFENFLPQIGINLFASASGVLVLALAGALHGATPTALALSALTTGFATFAIAYYMSLPYRANLKPSGLWNRYVSDYLKFLLPILAGQVVIISFTLVDQLMASFLPVGNISALNYASLLYNLPITLFAVPITSVLYPAISSASAKMDWPEQASAVSRGIQLIWLIVLPSAVGLASLALPIVKLVYMRGAFDIAAATLTSGALLFYALGVPFLGLQNLLAIVFLSEKDNITPLKRNIFGIVLNAFLNYFFGIRLHMNAAGFAIGTAISWTVLCLWLYISWARRHQIQTLRIVKALWKSTAAAVLMLLVILVWKLYLPYEGLNLIVLIVVAALVYFAGLLLLKDENMQDLLGMALKKVKKYTKT</sequence>
<evidence type="ECO:0000256" key="7">
    <source>
        <dbReference type="ARBA" id="ARBA00023136"/>
    </source>
</evidence>
<feature type="transmembrane region" description="Helical" evidence="10">
    <location>
        <begin position="419"/>
        <end position="439"/>
    </location>
</feature>
<accession>B5Y7P3</accession>
<feature type="transmembrane region" description="Helical" evidence="10">
    <location>
        <begin position="482"/>
        <end position="502"/>
    </location>
</feature>
<feature type="transmembrane region" description="Helical" evidence="10">
    <location>
        <begin position="279"/>
        <end position="301"/>
    </location>
</feature>
<feature type="transmembrane region" description="Helical" evidence="10">
    <location>
        <begin position="174"/>
        <end position="193"/>
    </location>
</feature>
<evidence type="ECO:0000256" key="4">
    <source>
        <dbReference type="ARBA" id="ARBA00022960"/>
    </source>
</evidence>
<dbReference type="EMBL" id="CP001145">
    <property type="protein sequence ID" value="ACI17850.1"/>
    <property type="molecule type" value="Genomic_DNA"/>
</dbReference>
<evidence type="ECO:0000256" key="3">
    <source>
        <dbReference type="ARBA" id="ARBA00022692"/>
    </source>
</evidence>
<dbReference type="STRING" id="309798.COPRO5265_0425"/>
<dbReference type="InterPro" id="IPR051050">
    <property type="entry name" value="Lipid_II_flippase_MurJ/MviN"/>
</dbReference>
<evidence type="ECO:0000256" key="1">
    <source>
        <dbReference type="ARBA" id="ARBA00004651"/>
    </source>
</evidence>
<dbReference type="GO" id="GO:0034204">
    <property type="term" value="P:lipid translocation"/>
    <property type="evidence" value="ECO:0007669"/>
    <property type="project" value="TreeGrafter"/>
</dbReference>
<dbReference type="InterPro" id="IPR004268">
    <property type="entry name" value="MurJ"/>
</dbReference>
<proteinExistence type="inferred from homology"/>
<keyword evidence="5" id="KW-0573">Peptidoglycan synthesis</keyword>
<feature type="transmembrane region" description="Helical" evidence="10">
    <location>
        <begin position="322"/>
        <end position="343"/>
    </location>
</feature>
<dbReference type="GO" id="GO:0005886">
    <property type="term" value="C:plasma membrane"/>
    <property type="evidence" value="ECO:0007669"/>
    <property type="project" value="UniProtKB-SubCell"/>
</dbReference>
<dbReference type="PANTHER" id="PTHR47019:SF1">
    <property type="entry name" value="LIPID II FLIPPASE MURJ"/>
    <property type="match status" value="1"/>
</dbReference>
<dbReference type="PRINTS" id="PR01806">
    <property type="entry name" value="VIRFACTRMVIN"/>
</dbReference>
<keyword evidence="7 10" id="KW-0472">Membrane</keyword>
<feature type="transmembrane region" description="Helical" evidence="10">
    <location>
        <begin position="199"/>
        <end position="218"/>
    </location>
</feature>
<dbReference type="PANTHER" id="PTHR47019">
    <property type="entry name" value="LIPID II FLIPPASE MURJ"/>
    <property type="match status" value="1"/>
</dbReference>
<feature type="transmembrane region" description="Helical" evidence="10">
    <location>
        <begin position="20"/>
        <end position="43"/>
    </location>
</feature>
<dbReference type="GO" id="GO:0015648">
    <property type="term" value="F:lipid-linked peptidoglycan transporter activity"/>
    <property type="evidence" value="ECO:0007669"/>
    <property type="project" value="TreeGrafter"/>
</dbReference>
<dbReference type="OrthoDB" id="9816572at2"/>
<dbReference type="GO" id="GO:0008360">
    <property type="term" value="P:regulation of cell shape"/>
    <property type="evidence" value="ECO:0007669"/>
    <property type="project" value="UniProtKB-KW"/>
</dbReference>
<evidence type="ECO:0000256" key="10">
    <source>
        <dbReference type="SAM" id="Phobius"/>
    </source>
</evidence>
<evidence type="ECO:0000256" key="5">
    <source>
        <dbReference type="ARBA" id="ARBA00022984"/>
    </source>
</evidence>
<feature type="transmembrane region" description="Helical" evidence="10">
    <location>
        <begin position="397"/>
        <end position="413"/>
    </location>
</feature>
<gene>
    <name evidence="11" type="primary">mviN1</name>
    <name evidence="11" type="ordered locus">COPRO5265_0425</name>
</gene>
<comment type="function">
    <text evidence="8">Involved in peptidoglycan biosynthesis. Transports lipid-linked peptidoglycan precursors from the inner to the outer leaflet of the cytoplasmic membrane.</text>
</comment>
<organism evidence="11 12">
    <name type="scientific">Coprothermobacter proteolyticus (strain ATCC 35245 / DSM 5265 / OCM 4 / BT)</name>
    <dbReference type="NCBI Taxonomy" id="309798"/>
    <lineage>
        <taxon>Bacteria</taxon>
        <taxon>Pseudomonadati</taxon>
        <taxon>Coprothermobacterota</taxon>
        <taxon>Coprothermobacteria</taxon>
        <taxon>Coprothermobacterales</taxon>
        <taxon>Coprothermobacteraceae</taxon>
        <taxon>Coprothermobacter</taxon>
    </lineage>
</organism>
<evidence type="ECO:0000313" key="12">
    <source>
        <dbReference type="Proteomes" id="UP000001732"/>
    </source>
</evidence>
<dbReference type="AlphaFoldDB" id="B5Y7P3"/>
<comment type="subcellular location">
    <subcellularLocation>
        <location evidence="1">Cell membrane</location>
        <topology evidence="1">Multi-pass membrane protein</topology>
    </subcellularLocation>
</comment>
<keyword evidence="3 10" id="KW-0812">Transmembrane</keyword>
<protein>
    <submittedName>
        <fullName evidence="11">Integral membrane protein MviN</fullName>
    </submittedName>
</protein>
<dbReference type="KEGG" id="cpo:COPRO5265_0425"/>
<evidence type="ECO:0000313" key="11">
    <source>
        <dbReference type="EMBL" id="ACI17850.1"/>
    </source>
</evidence>
<keyword evidence="6 10" id="KW-1133">Transmembrane helix</keyword>
<feature type="transmembrane region" description="Helical" evidence="10">
    <location>
        <begin position="363"/>
        <end position="385"/>
    </location>
</feature>
<dbReference type="Pfam" id="PF03023">
    <property type="entry name" value="MurJ"/>
    <property type="match status" value="1"/>
</dbReference>
<keyword evidence="12" id="KW-1185">Reference proteome</keyword>
<keyword evidence="4" id="KW-0133">Cell shape</keyword>
<feature type="transmembrane region" description="Helical" evidence="10">
    <location>
        <begin position="135"/>
        <end position="154"/>
    </location>
</feature>
<name>B5Y7P3_COPPD</name>
<reference evidence="12" key="1">
    <citation type="submission" date="2008-08" db="EMBL/GenBank/DDBJ databases">
        <title>The complete genome sequence of Coprothermobacter proteolyticus strain ATCC 5245 / DSM 5265 / BT.</title>
        <authorList>
            <person name="Dodson R.J."/>
            <person name="Durkin A.S."/>
            <person name="Wu M."/>
            <person name="Eisen J."/>
            <person name="Sutton G."/>
        </authorList>
    </citation>
    <scope>NUCLEOTIDE SEQUENCE [LARGE SCALE GENOMIC DNA]</scope>
    <source>
        <strain evidence="12">ATCC 35245 / DSM 5265 / OCM 4 / BT</strain>
    </source>
</reference>
<evidence type="ECO:0000256" key="9">
    <source>
        <dbReference type="ARBA" id="ARBA00061532"/>
    </source>
</evidence>
<comment type="similarity">
    <text evidence="9">Belongs to the MurJ/MviN family.</text>
</comment>
<feature type="transmembrane region" description="Helical" evidence="10">
    <location>
        <begin position="239"/>
        <end position="259"/>
    </location>
</feature>
<evidence type="ECO:0000256" key="6">
    <source>
        <dbReference type="ARBA" id="ARBA00022989"/>
    </source>
</evidence>
<dbReference type="eggNOG" id="COG0728">
    <property type="taxonomic scope" value="Bacteria"/>
</dbReference>
<dbReference type="Proteomes" id="UP000001732">
    <property type="component" value="Chromosome"/>
</dbReference>
<evidence type="ECO:0000256" key="2">
    <source>
        <dbReference type="ARBA" id="ARBA00022475"/>
    </source>
</evidence>
<keyword evidence="2" id="KW-1003">Cell membrane</keyword>